<dbReference type="SFLD" id="SFLDG01162">
    <property type="entry name" value="I"/>
    <property type="match status" value="1"/>
</dbReference>
<organism evidence="2 3">
    <name type="scientific">Chamaesiphon polymorphus CCALA 037</name>
    <dbReference type="NCBI Taxonomy" id="2107692"/>
    <lineage>
        <taxon>Bacteria</taxon>
        <taxon>Bacillati</taxon>
        <taxon>Cyanobacteriota</taxon>
        <taxon>Cyanophyceae</taxon>
        <taxon>Gomontiellales</taxon>
        <taxon>Chamaesiphonaceae</taxon>
        <taxon>Chamaesiphon</taxon>
    </lineage>
</organism>
<comment type="caution">
    <text evidence="2">The sequence shown here is derived from an EMBL/GenBank/DDBJ whole genome shotgun (WGS) entry which is preliminary data.</text>
</comment>
<dbReference type="PANTHER" id="PTHR40627">
    <property type="entry name" value="INDOLE PRENYLTRANSFERASE TDIB-RELATED"/>
    <property type="match status" value="1"/>
</dbReference>
<dbReference type="Pfam" id="PF11991">
    <property type="entry name" value="Trp_DMAT"/>
    <property type="match status" value="1"/>
</dbReference>
<dbReference type="PANTHER" id="PTHR40627:SF4">
    <property type="entry name" value="PRENYLTRANSFERASE ASQH1-RELATED"/>
    <property type="match status" value="1"/>
</dbReference>
<dbReference type="GO" id="GO:0016765">
    <property type="term" value="F:transferase activity, transferring alkyl or aryl (other than methyl) groups"/>
    <property type="evidence" value="ECO:0007669"/>
    <property type="project" value="InterPro"/>
</dbReference>
<evidence type="ECO:0008006" key="4">
    <source>
        <dbReference type="Google" id="ProtNLM"/>
    </source>
</evidence>
<keyword evidence="1" id="KW-0808">Transferase</keyword>
<dbReference type="GO" id="GO:0009820">
    <property type="term" value="P:alkaloid metabolic process"/>
    <property type="evidence" value="ECO:0007669"/>
    <property type="project" value="InterPro"/>
</dbReference>
<dbReference type="InterPro" id="IPR016084">
    <property type="entry name" value="Haem_Oase-like_multi-hlx"/>
</dbReference>
<name>A0A2T1GID8_9CYAN</name>
<keyword evidence="3" id="KW-1185">Reference proteome</keyword>
<evidence type="ECO:0000313" key="2">
    <source>
        <dbReference type="EMBL" id="PSB57491.1"/>
    </source>
</evidence>
<dbReference type="InterPro" id="IPR033964">
    <property type="entry name" value="ABBA"/>
</dbReference>
<dbReference type="SFLD" id="SFLDS00036">
    <property type="entry name" value="Aromatic_Prenyltransferase"/>
    <property type="match status" value="1"/>
</dbReference>
<proteinExistence type="predicted"/>
<dbReference type="Proteomes" id="UP000238937">
    <property type="component" value="Unassembled WGS sequence"/>
</dbReference>
<dbReference type="SUPFAM" id="SSF48613">
    <property type="entry name" value="Heme oxygenase-like"/>
    <property type="match status" value="1"/>
</dbReference>
<reference evidence="2 3" key="1">
    <citation type="submission" date="2018-03" db="EMBL/GenBank/DDBJ databases">
        <title>The ancient ancestry and fast evolution of plastids.</title>
        <authorList>
            <person name="Moore K.R."/>
            <person name="Magnabosco C."/>
            <person name="Momper L."/>
            <person name="Gold D.A."/>
            <person name="Bosak T."/>
            <person name="Fournier G.P."/>
        </authorList>
    </citation>
    <scope>NUCLEOTIDE SEQUENCE [LARGE SCALE GENOMIC DNA]</scope>
    <source>
        <strain evidence="2 3">CCALA 037</strain>
    </source>
</reference>
<accession>A0A2T1GID8</accession>
<dbReference type="OrthoDB" id="513465at2"/>
<dbReference type="EMBL" id="PVWO01000074">
    <property type="protein sequence ID" value="PSB57491.1"/>
    <property type="molecule type" value="Genomic_DNA"/>
</dbReference>
<evidence type="ECO:0000256" key="1">
    <source>
        <dbReference type="ARBA" id="ARBA00022679"/>
    </source>
</evidence>
<dbReference type="Pfam" id="PF14518">
    <property type="entry name" value="Haem_oxygenas_2"/>
    <property type="match status" value="1"/>
</dbReference>
<sequence length="640" mass="72210">MLELAMTNSKDKSLISESLSDADNVIIDTEASVKNQYSIEYNPQVGFDPERLLPTPTYVELGIEKLTILADTLGLNDKIVEIVEIFRALTASWSERKVGETTGWTSDLSDDGSPFEFSIALDPDKAELRVLVEAQGSAATIESHWQAGLELNQYLAEHYNISLDRFEQIADLFVPTNSAAKFSMWHSACFYPDKPSAFKLYLNPQSQQSSRAAAVVEESLVRLGFTHAWPTLAETAAQRGPDKDEFVYFSLDLAAHERARVKVYLRHQDATPAELESALSAARNYFPGDAIEFCQAMAPGQTAFSAKSAITAFAWVEGDNETPSVGTLHLPISNYATDDRAVCDRVDLYFIEHGLPVSKYQSAIQSFATRQLDAGVGMHSYTSLRREKQQRRVTLYLNPELNRVRPPQQLATQPTKSVSSLEDMVWHYEEHTVAHHPFLQRLQRETVNPAHIWLLFMNVREGVVTHFTRLLANVVGKIEDERIRCILTKQLNEELGNGNIDRVHRKLFDRLLAGIEPWQMENFSEEMLTPGKEYSQSLTDIYFNSNAYVGVGAAILMEIHGKQFDLCLGQEFRKTDIELSKIGWLTLHEEVEIDHADEALLLSRFVDDSKEGMVAAKQGAEQTRAVSWIFLNNLYRLCFT</sequence>
<dbReference type="InterPro" id="IPR017795">
    <property type="entry name" value="ABBA_NscD-like"/>
</dbReference>
<dbReference type="Gene3D" id="1.20.910.10">
    <property type="entry name" value="Heme oxygenase-like"/>
    <property type="match status" value="1"/>
</dbReference>
<dbReference type="AlphaFoldDB" id="A0A2T1GID8"/>
<gene>
    <name evidence="2" type="ORF">C7B77_08235</name>
</gene>
<evidence type="ECO:0000313" key="3">
    <source>
        <dbReference type="Proteomes" id="UP000238937"/>
    </source>
</evidence>
<protein>
    <recommendedName>
        <fullName evidence="4">Iron-containing redox enzyme family protein</fullName>
    </recommendedName>
</protein>
<dbReference type="CDD" id="cd13930">
    <property type="entry name" value="PT-Tnase"/>
    <property type="match status" value="1"/>
</dbReference>